<dbReference type="RefSeq" id="WP_280629822.1">
    <property type="nucleotide sequence ID" value="NZ_CP123498.1"/>
</dbReference>
<dbReference type="Proteomes" id="UP001177597">
    <property type="component" value="Chromosome"/>
</dbReference>
<name>A0AA95GDJ1_9GAMM</name>
<accession>A0AA95GDJ1</accession>
<dbReference type="EMBL" id="CP123498">
    <property type="protein sequence ID" value="WGL96277.1"/>
    <property type="molecule type" value="Genomic_DNA"/>
</dbReference>
<protein>
    <submittedName>
        <fullName evidence="1">Uncharacterized protein</fullName>
    </submittedName>
</protein>
<organism evidence="1 2">
    <name type="scientific">Arsenophonus nasoniae</name>
    <name type="common">son-killer infecting Nasonia vitripennis</name>
    <dbReference type="NCBI Taxonomy" id="638"/>
    <lineage>
        <taxon>Bacteria</taxon>
        <taxon>Pseudomonadati</taxon>
        <taxon>Pseudomonadota</taxon>
        <taxon>Gammaproteobacteria</taxon>
        <taxon>Enterobacterales</taxon>
        <taxon>Morganellaceae</taxon>
        <taxon>Arsenophonus</taxon>
    </lineage>
</organism>
<evidence type="ECO:0000313" key="1">
    <source>
        <dbReference type="EMBL" id="WGL96277.1"/>
    </source>
</evidence>
<dbReference type="AlphaFoldDB" id="A0AA95GDJ1"/>
<proteinExistence type="predicted"/>
<gene>
    <name evidence="1" type="ORF">QE207_06835</name>
</gene>
<sequence length="76" mass="8323">MSTGFLLTAIPVQALGIVMFKPGNNLLPYFSGRMVIMPAPSDLSDEEIGEIDKQILNLLIDANPPASLMRIPKLKR</sequence>
<reference evidence="1" key="1">
    <citation type="submission" date="2023-04" db="EMBL/GenBank/DDBJ databases">
        <title>Genome dynamics across the evolutionary transition to endosymbiosis.</title>
        <authorList>
            <person name="Siozios S."/>
            <person name="Nadal-Jimenez P."/>
            <person name="Azagi T."/>
            <person name="Sprong H."/>
            <person name="Frost C.L."/>
            <person name="Parratt S.R."/>
            <person name="Taylor G."/>
            <person name="Brettell L."/>
            <person name="Lew K.C."/>
            <person name="Croft L."/>
            <person name="King K.C."/>
            <person name="Brockhurst M.A."/>
            <person name="Hypsa V."/>
            <person name="Novakova E."/>
            <person name="Darby A.C."/>
            <person name="Hurst G.D.D."/>
        </authorList>
    </citation>
    <scope>NUCLEOTIDE SEQUENCE</scope>
    <source>
        <strain evidence="1">AIh</strain>
    </source>
</reference>
<evidence type="ECO:0000313" key="2">
    <source>
        <dbReference type="Proteomes" id="UP001177597"/>
    </source>
</evidence>